<dbReference type="InterPro" id="IPR006342">
    <property type="entry name" value="FkbM_mtfrase"/>
</dbReference>
<name>A0A544W4T8_9MYCO</name>
<evidence type="ECO:0000313" key="2">
    <source>
        <dbReference type="EMBL" id="TQR87253.1"/>
    </source>
</evidence>
<dbReference type="Proteomes" id="UP000315759">
    <property type="component" value="Unassembled WGS sequence"/>
</dbReference>
<sequence>MLLILRLLSRTPKPVRDIALTMIAYLASLPLGRRMLLAWETTELRKTLARTTTPGPDGRAIGYLFRNQEPGRSAKDIYRDVFAPERYDTGYQSQMGQDMFLNRWFFENKGPGFFVDVGAFDGILGSNTSYFERRLQWTGVAFEPNPSAFEVLKRTRSCRLIEGCAYSEDGEVPFLALSEGELKAGKTPPANLLSMVLDPRHGGTMLSGIPDHMDQVQRTEWARDAMDLKQTLSTVPCHRIDTVLRGMGVEIVDYLSVDVEGAEVEVLRGIDFGAVQVNVIGVEHSERFSEVYDLLTSNGFEYRGLLFFDEVFVHQHPRYTWDCVPPSIN</sequence>
<dbReference type="GO" id="GO:0005886">
    <property type="term" value="C:plasma membrane"/>
    <property type="evidence" value="ECO:0007669"/>
    <property type="project" value="TreeGrafter"/>
</dbReference>
<proteinExistence type="predicted"/>
<dbReference type="PANTHER" id="PTHR34009:SF2">
    <property type="entry name" value="PROTEIN STAR"/>
    <property type="match status" value="1"/>
</dbReference>
<reference evidence="2 3" key="1">
    <citation type="submission" date="2018-10" db="EMBL/GenBank/DDBJ databases">
        <title>Draft genome of Mycobacterium hodleri strain B.</title>
        <authorList>
            <person name="Amande T.J."/>
            <person name="Mcgenity T.J."/>
        </authorList>
    </citation>
    <scope>NUCLEOTIDE SEQUENCE [LARGE SCALE GENOMIC DNA]</scope>
    <source>
        <strain evidence="2 3">B</strain>
    </source>
</reference>
<comment type="caution">
    <text evidence="2">The sequence shown here is derived from an EMBL/GenBank/DDBJ whole genome shotgun (WGS) entry which is preliminary data.</text>
</comment>
<dbReference type="Gene3D" id="3.40.50.150">
    <property type="entry name" value="Vaccinia Virus protein VP39"/>
    <property type="match status" value="1"/>
</dbReference>
<dbReference type="Pfam" id="PF05050">
    <property type="entry name" value="Methyltransf_21"/>
    <property type="match status" value="1"/>
</dbReference>
<keyword evidence="2" id="KW-0808">Transferase</keyword>
<dbReference type="GO" id="GO:0008168">
    <property type="term" value="F:methyltransferase activity"/>
    <property type="evidence" value="ECO:0007669"/>
    <property type="project" value="UniProtKB-KW"/>
</dbReference>
<organism evidence="2 3">
    <name type="scientific">Mycolicibacterium hodleri</name>
    <dbReference type="NCBI Taxonomy" id="49897"/>
    <lineage>
        <taxon>Bacteria</taxon>
        <taxon>Bacillati</taxon>
        <taxon>Actinomycetota</taxon>
        <taxon>Actinomycetes</taxon>
        <taxon>Mycobacteriales</taxon>
        <taxon>Mycobacteriaceae</taxon>
        <taxon>Mycolicibacterium</taxon>
    </lineage>
</organism>
<keyword evidence="2" id="KW-0489">Methyltransferase</keyword>
<dbReference type="AlphaFoldDB" id="A0A544W4T8"/>
<dbReference type="GO" id="GO:0016197">
    <property type="term" value="P:endosomal transport"/>
    <property type="evidence" value="ECO:0007669"/>
    <property type="project" value="TreeGrafter"/>
</dbReference>
<dbReference type="InterPro" id="IPR029063">
    <property type="entry name" value="SAM-dependent_MTases_sf"/>
</dbReference>
<dbReference type="EMBL" id="VIFX01000007">
    <property type="protein sequence ID" value="TQR87253.1"/>
    <property type="molecule type" value="Genomic_DNA"/>
</dbReference>
<dbReference type="GO" id="GO:0005737">
    <property type="term" value="C:cytoplasm"/>
    <property type="evidence" value="ECO:0007669"/>
    <property type="project" value="GOC"/>
</dbReference>
<evidence type="ECO:0000259" key="1">
    <source>
        <dbReference type="Pfam" id="PF05050"/>
    </source>
</evidence>
<accession>A0A544W4T8</accession>
<dbReference type="PANTHER" id="PTHR34009">
    <property type="entry name" value="PROTEIN STAR"/>
    <property type="match status" value="1"/>
</dbReference>
<keyword evidence="3" id="KW-1185">Reference proteome</keyword>
<dbReference type="InterPro" id="IPR053202">
    <property type="entry name" value="EGF_Rcpt_Signaling_Reg"/>
</dbReference>
<dbReference type="NCBIfam" id="TIGR01444">
    <property type="entry name" value="fkbM_fam"/>
    <property type="match status" value="1"/>
</dbReference>
<protein>
    <submittedName>
        <fullName evidence="2">FkbM family methyltransferase</fullName>
    </submittedName>
</protein>
<gene>
    <name evidence="2" type="ORF">D8S82_07670</name>
</gene>
<dbReference type="GO" id="GO:0006888">
    <property type="term" value="P:endoplasmic reticulum to Golgi vesicle-mediated transport"/>
    <property type="evidence" value="ECO:0007669"/>
    <property type="project" value="TreeGrafter"/>
</dbReference>
<feature type="domain" description="Methyltransferase FkbM" evidence="1">
    <location>
        <begin position="116"/>
        <end position="302"/>
    </location>
</feature>
<dbReference type="RefSeq" id="WP_142551497.1">
    <property type="nucleotide sequence ID" value="NZ_VIFX01000007.1"/>
</dbReference>
<evidence type="ECO:0000313" key="3">
    <source>
        <dbReference type="Proteomes" id="UP000315759"/>
    </source>
</evidence>
<dbReference type="SUPFAM" id="SSF53335">
    <property type="entry name" value="S-adenosyl-L-methionine-dependent methyltransferases"/>
    <property type="match status" value="1"/>
</dbReference>
<dbReference type="GO" id="GO:0032259">
    <property type="term" value="P:methylation"/>
    <property type="evidence" value="ECO:0007669"/>
    <property type="project" value="UniProtKB-KW"/>
</dbReference>